<dbReference type="Proteomes" id="UP000242287">
    <property type="component" value="Unassembled WGS sequence"/>
</dbReference>
<dbReference type="EMBL" id="KZ301979">
    <property type="protein sequence ID" value="PFH52445.1"/>
    <property type="molecule type" value="Genomic_DNA"/>
</dbReference>
<name>A0A2A9NN90_9AGAR</name>
<dbReference type="InterPro" id="IPR039042">
    <property type="entry name" value="Alg13-like"/>
</dbReference>
<dbReference type="Pfam" id="PF04101">
    <property type="entry name" value="Glyco_tran_28_C"/>
    <property type="match status" value="1"/>
</dbReference>
<dbReference type="STRING" id="703135.A0A2A9NN90"/>
<evidence type="ECO:0000313" key="15">
    <source>
        <dbReference type="Proteomes" id="UP000242287"/>
    </source>
</evidence>
<keyword evidence="15" id="KW-1185">Reference proteome</keyword>
<comment type="similarity">
    <text evidence="2 12">Belongs to the glycosyltransferase 28 family.</text>
</comment>
<evidence type="ECO:0000256" key="5">
    <source>
        <dbReference type="ARBA" id="ARBA00017468"/>
    </source>
</evidence>
<protein>
    <recommendedName>
        <fullName evidence="5 12">UDP-N-acetylglucosamine transferase subunit ALG13</fullName>
        <ecNumber evidence="4 12">2.4.1.141</ecNumber>
    </recommendedName>
    <alternativeName>
        <fullName evidence="10 12">Asparagine-linked glycosylation protein 13</fullName>
    </alternativeName>
</protein>
<comment type="catalytic activity">
    <reaction evidence="11">
        <text>an N-acetyl-alpha-D-glucosaminyl-diphospho-di-trans,poly-cis-dolichol + UDP-N-acetyl-alpha-D-glucosamine = an N,N'-diacetylchitobiosyl-diphospho-di-trans,poly-cis-dolichol + UDP + H(+)</text>
        <dbReference type="Rhea" id="RHEA:23380"/>
        <dbReference type="Rhea" id="RHEA-COMP:19507"/>
        <dbReference type="Rhea" id="RHEA-COMP:19510"/>
        <dbReference type="ChEBI" id="CHEBI:15378"/>
        <dbReference type="ChEBI" id="CHEBI:57269"/>
        <dbReference type="ChEBI" id="CHEBI:57705"/>
        <dbReference type="ChEBI" id="CHEBI:58223"/>
        <dbReference type="ChEBI" id="CHEBI:58427"/>
        <dbReference type="EC" id="2.4.1.141"/>
    </reaction>
</comment>
<evidence type="ECO:0000256" key="10">
    <source>
        <dbReference type="ARBA" id="ARBA00032061"/>
    </source>
</evidence>
<dbReference type="OrthoDB" id="20273at2759"/>
<evidence type="ECO:0000256" key="9">
    <source>
        <dbReference type="ARBA" id="ARBA00024804"/>
    </source>
</evidence>
<evidence type="ECO:0000259" key="13">
    <source>
        <dbReference type="Pfam" id="PF04101"/>
    </source>
</evidence>
<evidence type="ECO:0000256" key="11">
    <source>
        <dbReference type="ARBA" id="ARBA00048184"/>
    </source>
</evidence>
<dbReference type="AlphaFoldDB" id="A0A2A9NN90"/>
<evidence type="ECO:0000313" key="14">
    <source>
        <dbReference type="EMBL" id="PFH52445.1"/>
    </source>
</evidence>
<keyword evidence="8 12" id="KW-0256">Endoplasmic reticulum</keyword>
<evidence type="ECO:0000256" key="12">
    <source>
        <dbReference type="RuleBase" id="RU362128"/>
    </source>
</evidence>
<dbReference type="SUPFAM" id="SSF53756">
    <property type="entry name" value="UDP-Glycosyltransferase/glycogen phosphorylase"/>
    <property type="match status" value="1"/>
</dbReference>
<accession>A0A2A9NN90</accession>
<sequence>MIVFVTVGSTKFDTLIETVLSEPFIEALHAKEFTRLVVQCGDSSCSHTATLDHGSLTLLNIGEVEIEIWKYKPNLEEEYKRADLVISHAGSGTILEVLRLRKPLIVVPNPTLLDNHQEELAKTLANLGHLETTTIRDLPNSLASFDAESIVPFPEFDGAKFARIMDEEMGFI</sequence>
<dbReference type="Gene3D" id="3.40.50.2000">
    <property type="entry name" value="Glycogen Phosphorylase B"/>
    <property type="match status" value="1"/>
</dbReference>
<dbReference type="EC" id="2.4.1.141" evidence="4 12"/>
<dbReference type="GO" id="GO:0006488">
    <property type="term" value="P:dolichol-linked oligosaccharide biosynthetic process"/>
    <property type="evidence" value="ECO:0007669"/>
    <property type="project" value="InterPro"/>
</dbReference>
<comment type="function">
    <text evidence="9 12">Involved in protein N-glycosylation. Essential for the second step of the dolichol-linked oligosaccharide pathway.</text>
</comment>
<dbReference type="PANTHER" id="PTHR12867:SF6">
    <property type="entry name" value="N-ACETYLGLUCOSAMINYLDIPHOSPHODOLICHOL N-ACETYLGLUCOSAMINYLTRANSFERASE"/>
    <property type="match status" value="1"/>
</dbReference>
<dbReference type="GO" id="GO:0005783">
    <property type="term" value="C:endoplasmic reticulum"/>
    <property type="evidence" value="ECO:0007669"/>
    <property type="project" value="UniProtKB-SubCell"/>
</dbReference>
<evidence type="ECO:0000256" key="3">
    <source>
        <dbReference type="ARBA" id="ARBA00011198"/>
    </source>
</evidence>
<evidence type="ECO:0000256" key="1">
    <source>
        <dbReference type="ARBA" id="ARBA00004240"/>
    </source>
</evidence>
<organism evidence="14 15">
    <name type="scientific">Amanita thiersii Skay4041</name>
    <dbReference type="NCBI Taxonomy" id="703135"/>
    <lineage>
        <taxon>Eukaryota</taxon>
        <taxon>Fungi</taxon>
        <taxon>Dikarya</taxon>
        <taxon>Basidiomycota</taxon>
        <taxon>Agaricomycotina</taxon>
        <taxon>Agaricomycetes</taxon>
        <taxon>Agaricomycetidae</taxon>
        <taxon>Agaricales</taxon>
        <taxon>Pluteineae</taxon>
        <taxon>Amanitaceae</taxon>
        <taxon>Amanita</taxon>
    </lineage>
</organism>
<feature type="domain" description="Glycosyl transferase family 28 C-terminal" evidence="13">
    <location>
        <begin position="2"/>
        <end position="152"/>
    </location>
</feature>
<reference evidence="14 15" key="1">
    <citation type="submission" date="2014-02" db="EMBL/GenBank/DDBJ databases">
        <title>Transposable element dynamics among asymbiotic and ectomycorrhizal Amanita fungi.</title>
        <authorList>
            <consortium name="DOE Joint Genome Institute"/>
            <person name="Hess J."/>
            <person name="Skrede I."/>
            <person name="Wolfe B."/>
            <person name="LaButti K."/>
            <person name="Ohm R.A."/>
            <person name="Grigoriev I.V."/>
            <person name="Pringle A."/>
        </authorList>
    </citation>
    <scope>NUCLEOTIDE SEQUENCE [LARGE SCALE GENOMIC DNA]</scope>
    <source>
        <strain evidence="14 15">SKay4041</strain>
    </source>
</reference>
<dbReference type="InterPro" id="IPR007235">
    <property type="entry name" value="Glyco_trans_28_C"/>
</dbReference>
<evidence type="ECO:0000256" key="4">
    <source>
        <dbReference type="ARBA" id="ARBA00012614"/>
    </source>
</evidence>
<comment type="subunit">
    <text evidence="3 12">Heterodimer with ALG14 to form a functional enzyme.</text>
</comment>
<evidence type="ECO:0000256" key="6">
    <source>
        <dbReference type="ARBA" id="ARBA00022676"/>
    </source>
</evidence>
<evidence type="ECO:0000256" key="8">
    <source>
        <dbReference type="ARBA" id="ARBA00022824"/>
    </source>
</evidence>
<dbReference type="GO" id="GO:0004577">
    <property type="term" value="F:N-acetylglucosaminyldiphosphodolichol N-acetylglucosaminyltransferase activity"/>
    <property type="evidence" value="ECO:0007669"/>
    <property type="project" value="UniProtKB-EC"/>
</dbReference>
<gene>
    <name evidence="12" type="primary">ALG13</name>
    <name evidence="14" type="ORF">AMATHDRAFT_74237</name>
</gene>
<keyword evidence="7 12" id="KW-0808">Transferase</keyword>
<dbReference type="PANTHER" id="PTHR12867">
    <property type="entry name" value="GLYCOSYL TRANSFERASE-RELATED"/>
    <property type="match status" value="1"/>
</dbReference>
<comment type="subcellular location">
    <subcellularLocation>
        <location evidence="1 12">Endoplasmic reticulum</location>
    </subcellularLocation>
</comment>
<evidence type="ECO:0000256" key="2">
    <source>
        <dbReference type="ARBA" id="ARBA00006962"/>
    </source>
</evidence>
<evidence type="ECO:0000256" key="7">
    <source>
        <dbReference type="ARBA" id="ARBA00022679"/>
    </source>
</evidence>
<proteinExistence type="inferred from homology"/>
<keyword evidence="6 12" id="KW-0328">Glycosyltransferase</keyword>